<keyword evidence="3" id="KW-1185">Reference proteome</keyword>
<dbReference type="OrthoDB" id="9808190at2"/>
<dbReference type="EMBL" id="FRXO01000002">
    <property type="protein sequence ID" value="SHO62380.1"/>
    <property type="molecule type" value="Genomic_DNA"/>
</dbReference>
<dbReference type="InterPro" id="IPR016990">
    <property type="entry name" value="UCP032162_TM"/>
</dbReference>
<protein>
    <submittedName>
        <fullName evidence="2">Uncharacterized membrane protein</fullName>
    </submittedName>
</protein>
<name>A0A1M7ZBZ9_9HYPH</name>
<evidence type="ECO:0000313" key="3">
    <source>
        <dbReference type="Proteomes" id="UP000186406"/>
    </source>
</evidence>
<keyword evidence="1" id="KW-0472">Membrane</keyword>
<evidence type="ECO:0000313" key="2">
    <source>
        <dbReference type="EMBL" id="SHO62380.1"/>
    </source>
</evidence>
<feature type="transmembrane region" description="Helical" evidence="1">
    <location>
        <begin position="26"/>
        <end position="44"/>
    </location>
</feature>
<dbReference type="Pfam" id="PF10003">
    <property type="entry name" value="DUF2244"/>
    <property type="match status" value="1"/>
</dbReference>
<feature type="transmembrane region" description="Helical" evidence="1">
    <location>
        <begin position="50"/>
        <end position="67"/>
    </location>
</feature>
<keyword evidence="1" id="KW-1133">Transmembrane helix</keyword>
<gene>
    <name evidence="2" type="ORF">SAMN02745172_00985</name>
</gene>
<reference evidence="2 3" key="1">
    <citation type="submission" date="2016-12" db="EMBL/GenBank/DDBJ databases">
        <authorList>
            <person name="Song W.-J."/>
            <person name="Kurnit D.M."/>
        </authorList>
    </citation>
    <scope>NUCLEOTIDE SEQUENCE [LARGE SCALE GENOMIC DNA]</scope>
    <source>
        <strain evidence="2 3">DSM 19599</strain>
    </source>
</reference>
<organism evidence="2 3">
    <name type="scientific">Pseudoxanthobacter soli DSM 19599</name>
    <dbReference type="NCBI Taxonomy" id="1123029"/>
    <lineage>
        <taxon>Bacteria</taxon>
        <taxon>Pseudomonadati</taxon>
        <taxon>Pseudomonadota</taxon>
        <taxon>Alphaproteobacteria</taxon>
        <taxon>Hyphomicrobiales</taxon>
        <taxon>Segnochrobactraceae</taxon>
        <taxon>Pseudoxanthobacter</taxon>
    </lineage>
</organism>
<dbReference type="InterPro" id="IPR019253">
    <property type="entry name" value="DUF2244_TM"/>
</dbReference>
<accession>A0A1M7ZBZ9</accession>
<dbReference type="Proteomes" id="UP000186406">
    <property type="component" value="Unassembled WGS sequence"/>
</dbReference>
<evidence type="ECO:0000256" key="1">
    <source>
        <dbReference type="SAM" id="Phobius"/>
    </source>
</evidence>
<dbReference type="STRING" id="1123029.SAMN02745172_00985"/>
<dbReference type="RefSeq" id="WP_073626222.1">
    <property type="nucleotide sequence ID" value="NZ_FRXO01000002.1"/>
</dbReference>
<keyword evidence="1" id="KW-0812">Transmembrane</keyword>
<dbReference type="AlphaFoldDB" id="A0A1M7ZBZ9"/>
<proteinExistence type="predicted"/>
<dbReference type="PIRSF" id="PIRSF032162">
    <property type="entry name" value="UCP032162_imp"/>
    <property type="match status" value="1"/>
</dbReference>
<sequence length="163" mass="17841">MAERFDDTTFFRAVLTPHRSLGRRGFLVLMSVLVAISFSAGLLFWSIGAWPVFGFFGLDVLLVWFAFRANYIAARAREEIEVSPVEIRIRRISAKGAVATESLNPAWARLTVERVEDEGVVRIALASHGRSVEIGRFLGPVERESFAVAFGAALATARSGGPA</sequence>